<reference evidence="8 9" key="1">
    <citation type="submission" date="2019-06" db="EMBL/GenBank/DDBJ databases">
        <title>Sequencing the genomes of 1000 actinobacteria strains.</title>
        <authorList>
            <person name="Klenk H.-P."/>
        </authorList>
    </citation>
    <scope>NUCLEOTIDE SEQUENCE [LARGE SCALE GENOMIC DNA]</scope>
    <source>
        <strain evidence="8 9">DSM 42059</strain>
    </source>
</reference>
<dbReference type="PROSITE" id="PS50893">
    <property type="entry name" value="ABC_TRANSPORTER_2"/>
    <property type="match status" value="1"/>
</dbReference>
<dbReference type="PANTHER" id="PTHR43394">
    <property type="entry name" value="ATP-DEPENDENT PERMEASE MDL1, MITOCHONDRIAL"/>
    <property type="match status" value="1"/>
</dbReference>
<keyword evidence="2 5" id="KW-0812">Transmembrane</keyword>
<feature type="domain" description="ABC transmembrane type-1" evidence="7">
    <location>
        <begin position="26"/>
        <end position="306"/>
    </location>
</feature>
<dbReference type="Gene3D" id="3.40.50.300">
    <property type="entry name" value="P-loop containing nucleotide triphosphate hydrolases"/>
    <property type="match status" value="1"/>
</dbReference>
<dbReference type="Proteomes" id="UP000318186">
    <property type="component" value="Unassembled WGS sequence"/>
</dbReference>
<dbReference type="GO" id="GO:0016887">
    <property type="term" value="F:ATP hydrolysis activity"/>
    <property type="evidence" value="ECO:0007669"/>
    <property type="project" value="InterPro"/>
</dbReference>
<dbReference type="Gene3D" id="1.20.1560.10">
    <property type="entry name" value="ABC transporter type 1, transmembrane domain"/>
    <property type="match status" value="1"/>
</dbReference>
<comment type="subcellular location">
    <subcellularLocation>
        <location evidence="1">Cell membrane</location>
        <topology evidence="1">Multi-pass membrane protein</topology>
    </subcellularLocation>
</comment>
<dbReference type="PANTHER" id="PTHR43394:SF1">
    <property type="entry name" value="ATP-BINDING CASSETTE SUB-FAMILY B MEMBER 10, MITOCHONDRIAL"/>
    <property type="match status" value="1"/>
</dbReference>
<dbReference type="InterPro" id="IPR027417">
    <property type="entry name" value="P-loop_NTPase"/>
</dbReference>
<dbReference type="AlphaFoldDB" id="A0A561UXD1"/>
<sequence>MTREPSRNQLGDLVREFSRNERRALVLFAVLALAGAAAEATVPLLVGASLSAALDSGSGRLIATLLGLGAVLAFGIFANVTRNAIAARMKVRNAVQLRTSISEKAARAPREMASSSHQAQVATVVSYDVDRVTNFPIARLKLVASIIGMVIVATYLLWISPWVTLLILAGVPTFMWLTKKVAEPLEERQEKHRDLLGKVVELSSDIALGLRILRGIGAQKVMRKRFEKASLETEQAGVSVAQTEALLFVSGNLLPGILLTGVVALGGHLAASGAIAATDLVTFYAASAYLVLPVSTAAGYNGLHSSARVAAKNITEIIDIPEGDWPGRLDSVPADADIVDRTTGLCVPNGGLSVLIPGSATDTTEELGRRLTGMTSDSAALVLLGGHPLQEYDLSTLRAALRYHGPRTTMFSGSAREVLDPASRHSEEDLRAALWAAGATDVIDRLPDGLETHIDADGRSLSGGQRQRLILARSLLGEPPMLVLVEPTTALDAVTEVEVARRIARYRQGRTTLVVTRSGAFRAVADQVLRTQEETCV</sequence>
<organism evidence="8 9">
    <name type="scientific">Streptomyces brevispora</name>
    <dbReference type="NCBI Taxonomy" id="887462"/>
    <lineage>
        <taxon>Bacteria</taxon>
        <taxon>Bacillati</taxon>
        <taxon>Actinomycetota</taxon>
        <taxon>Actinomycetes</taxon>
        <taxon>Kitasatosporales</taxon>
        <taxon>Streptomycetaceae</taxon>
        <taxon>Streptomyces</taxon>
    </lineage>
</organism>
<evidence type="ECO:0000313" key="9">
    <source>
        <dbReference type="Proteomes" id="UP000318186"/>
    </source>
</evidence>
<proteinExistence type="predicted"/>
<feature type="transmembrane region" description="Helical" evidence="5">
    <location>
        <begin position="140"/>
        <end position="159"/>
    </location>
</feature>
<dbReference type="InterPro" id="IPR036640">
    <property type="entry name" value="ABC1_TM_sf"/>
</dbReference>
<dbReference type="GO" id="GO:0005886">
    <property type="term" value="C:plasma membrane"/>
    <property type="evidence" value="ECO:0007669"/>
    <property type="project" value="UniProtKB-SubCell"/>
</dbReference>
<evidence type="ECO:0000256" key="1">
    <source>
        <dbReference type="ARBA" id="ARBA00004651"/>
    </source>
</evidence>
<dbReference type="InterPro" id="IPR017871">
    <property type="entry name" value="ABC_transporter-like_CS"/>
</dbReference>
<comment type="caution">
    <text evidence="8">The sequence shown here is derived from an EMBL/GenBank/DDBJ whole genome shotgun (WGS) entry which is preliminary data.</text>
</comment>
<dbReference type="PROSITE" id="PS00211">
    <property type="entry name" value="ABC_TRANSPORTER_1"/>
    <property type="match status" value="1"/>
</dbReference>
<evidence type="ECO:0000256" key="3">
    <source>
        <dbReference type="ARBA" id="ARBA00022989"/>
    </source>
</evidence>
<evidence type="ECO:0000259" key="6">
    <source>
        <dbReference type="PROSITE" id="PS50893"/>
    </source>
</evidence>
<keyword evidence="3 5" id="KW-1133">Transmembrane helix</keyword>
<gene>
    <name evidence="8" type="ORF">FHX80_112457</name>
</gene>
<evidence type="ECO:0000256" key="5">
    <source>
        <dbReference type="SAM" id="Phobius"/>
    </source>
</evidence>
<dbReference type="Pfam" id="PF00005">
    <property type="entry name" value="ABC_tran"/>
    <property type="match status" value="1"/>
</dbReference>
<dbReference type="InterPro" id="IPR011527">
    <property type="entry name" value="ABC1_TM_dom"/>
</dbReference>
<evidence type="ECO:0000256" key="4">
    <source>
        <dbReference type="ARBA" id="ARBA00023136"/>
    </source>
</evidence>
<dbReference type="Pfam" id="PF00664">
    <property type="entry name" value="ABC_membrane"/>
    <property type="match status" value="1"/>
</dbReference>
<dbReference type="EMBL" id="VIWW01000001">
    <property type="protein sequence ID" value="TWG04016.1"/>
    <property type="molecule type" value="Genomic_DNA"/>
</dbReference>
<keyword evidence="4 5" id="KW-0472">Membrane</keyword>
<dbReference type="SUPFAM" id="SSF90123">
    <property type="entry name" value="ABC transporter transmembrane region"/>
    <property type="match status" value="1"/>
</dbReference>
<evidence type="ECO:0000256" key="2">
    <source>
        <dbReference type="ARBA" id="ARBA00022692"/>
    </source>
</evidence>
<feature type="domain" description="ABC transporter" evidence="6">
    <location>
        <begin position="309"/>
        <end position="537"/>
    </location>
</feature>
<accession>A0A561UXD1</accession>
<name>A0A561UXD1_9ACTN</name>
<dbReference type="InterPro" id="IPR039421">
    <property type="entry name" value="Type_1_exporter"/>
</dbReference>
<feature type="transmembrane region" description="Helical" evidence="5">
    <location>
        <begin position="283"/>
        <end position="303"/>
    </location>
</feature>
<dbReference type="GO" id="GO:0005524">
    <property type="term" value="F:ATP binding"/>
    <property type="evidence" value="ECO:0007669"/>
    <property type="project" value="InterPro"/>
</dbReference>
<evidence type="ECO:0000259" key="7">
    <source>
        <dbReference type="PROSITE" id="PS50929"/>
    </source>
</evidence>
<dbReference type="PROSITE" id="PS50929">
    <property type="entry name" value="ABC_TM1F"/>
    <property type="match status" value="1"/>
</dbReference>
<feature type="transmembrane region" description="Helical" evidence="5">
    <location>
        <begin position="62"/>
        <end position="80"/>
    </location>
</feature>
<evidence type="ECO:0000313" key="8">
    <source>
        <dbReference type="EMBL" id="TWG04016.1"/>
    </source>
</evidence>
<dbReference type="GO" id="GO:0015421">
    <property type="term" value="F:ABC-type oligopeptide transporter activity"/>
    <property type="evidence" value="ECO:0007669"/>
    <property type="project" value="TreeGrafter"/>
</dbReference>
<dbReference type="InterPro" id="IPR003439">
    <property type="entry name" value="ABC_transporter-like_ATP-bd"/>
</dbReference>
<protein>
    <submittedName>
        <fullName evidence="8">ABC-type multidrug transport system fused ATPase/permease subunit</fullName>
    </submittedName>
</protein>
<feature type="transmembrane region" description="Helical" evidence="5">
    <location>
        <begin position="256"/>
        <end position="277"/>
    </location>
</feature>
<dbReference type="SUPFAM" id="SSF52540">
    <property type="entry name" value="P-loop containing nucleoside triphosphate hydrolases"/>
    <property type="match status" value="1"/>
</dbReference>